<evidence type="ECO:0000313" key="1">
    <source>
        <dbReference type="EMBL" id="PZQ96902.1"/>
    </source>
</evidence>
<gene>
    <name evidence="1" type="ORF">DI533_15180</name>
</gene>
<dbReference type="InterPro" id="IPR021466">
    <property type="entry name" value="Put_rhamnosyl_transferase"/>
</dbReference>
<name>A0A2W5S7G5_CERSP</name>
<evidence type="ECO:0000313" key="2">
    <source>
        <dbReference type="Proteomes" id="UP000248975"/>
    </source>
</evidence>
<dbReference type="Pfam" id="PF11316">
    <property type="entry name" value="Rhamno_transf"/>
    <property type="match status" value="1"/>
</dbReference>
<comment type="caution">
    <text evidence="1">The sequence shown here is derived from an EMBL/GenBank/DDBJ whole genome shotgun (WGS) entry which is preliminary data.</text>
</comment>
<dbReference type="Proteomes" id="UP000248975">
    <property type="component" value="Unassembled WGS sequence"/>
</dbReference>
<proteinExistence type="predicted"/>
<accession>A0A2W5S7G5</accession>
<protein>
    <submittedName>
        <fullName evidence="1">Uncharacterized protein</fullName>
    </submittedName>
</protein>
<organism evidence="1 2">
    <name type="scientific">Cereibacter sphaeroides</name>
    <name type="common">Rhodobacter sphaeroides</name>
    <dbReference type="NCBI Taxonomy" id="1063"/>
    <lineage>
        <taxon>Bacteria</taxon>
        <taxon>Pseudomonadati</taxon>
        <taxon>Pseudomonadota</taxon>
        <taxon>Alphaproteobacteria</taxon>
        <taxon>Rhodobacterales</taxon>
        <taxon>Paracoccaceae</taxon>
        <taxon>Cereibacter</taxon>
    </lineage>
</organism>
<sequence>MIVIFTRFSVLTESRGFNYGAPKQLRGGSRMTRLVRRLKNKFKKSIAAAKTAEDKKASLFSDERMEFRFTCFETITLPSLQAQSDRDFLHVVLYSPSLPEKWMQRLSGLSQRYGFELVPMNPAENFAEKYQEYCRNLYKQLPCKETWLATIRLDDDDALNLQYIGWIRSAAEKGYRDVVVSTHAGFTFWIGRGMTRLVAQSKPFMAVGLAYIEEMTDTPGTIGSCGRHERIFENNATLILPEKDAHLISAHVHNDSGRGLEGKDRQSSVPDADLLIRRTFNIDADLVRCAFG</sequence>
<reference evidence="1 2" key="1">
    <citation type="submission" date="2017-08" db="EMBL/GenBank/DDBJ databases">
        <title>Infants hospitalized years apart are colonized by the same room-sourced microbial strains.</title>
        <authorList>
            <person name="Brooks B."/>
            <person name="Olm M.R."/>
            <person name="Firek B.A."/>
            <person name="Baker R."/>
            <person name="Thomas B.C."/>
            <person name="Morowitz M.J."/>
            <person name="Banfield J.F."/>
        </authorList>
    </citation>
    <scope>NUCLEOTIDE SEQUENCE [LARGE SCALE GENOMIC DNA]</scope>
    <source>
        <strain evidence="1">S2_003_000_R2_11</strain>
    </source>
</reference>
<dbReference type="AlphaFoldDB" id="A0A2W5S7G5"/>
<dbReference type="EMBL" id="QFQS01000003">
    <property type="protein sequence ID" value="PZQ96902.1"/>
    <property type="molecule type" value="Genomic_DNA"/>
</dbReference>